<gene>
    <name evidence="3" type="ORF">BJY01DRAFT_245720</name>
</gene>
<dbReference type="InterPro" id="IPR038921">
    <property type="entry name" value="YOR389W-like"/>
</dbReference>
<dbReference type="Proteomes" id="UP001610446">
    <property type="component" value="Unassembled WGS sequence"/>
</dbReference>
<evidence type="ECO:0000256" key="2">
    <source>
        <dbReference type="SAM" id="SignalP"/>
    </source>
</evidence>
<evidence type="ECO:0000313" key="3">
    <source>
        <dbReference type="EMBL" id="KAL2849924.1"/>
    </source>
</evidence>
<feature type="chain" id="PRO_5047090571" description="Stretch-activated Ca2+-permeable channel component-domain-containing protein" evidence="2">
    <location>
        <begin position="16"/>
        <end position="489"/>
    </location>
</feature>
<feature type="compositionally biased region" description="Basic residues" evidence="1">
    <location>
        <begin position="204"/>
        <end position="214"/>
    </location>
</feature>
<evidence type="ECO:0008006" key="5">
    <source>
        <dbReference type="Google" id="ProtNLM"/>
    </source>
</evidence>
<feature type="compositionally biased region" description="Basic residues" evidence="1">
    <location>
        <begin position="223"/>
        <end position="233"/>
    </location>
</feature>
<organism evidence="3 4">
    <name type="scientific">Aspergillus pseudoustus</name>
    <dbReference type="NCBI Taxonomy" id="1810923"/>
    <lineage>
        <taxon>Eukaryota</taxon>
        <taxon>Fungi</taxon>
        <taxon>Dikarya</taxon>
        <taxon>Ascomycota</taxon>
        <taxon>Pezizomycotina</taxon>
        <taxon>Eurotiomycetes</taxon>
        <taxon>Eurotiomycetidae</taxon>
        <taxon>Eurotiales</taxon>
        <taxon>Aspergillaceae</taxon>
        <taxon>Aspergillus</taxon>
        <taxon>Aspergillus subgen. Nidulantes</taxon>
    </lineage>
</organism>
<feature type="signal peptide" evidence="2">
    <location>
        <begin position="1"/>
        <end position="15"/>
    </location>
</feature>
<reference evidence="3 4" key="1">
    <citation type="submission" date="2024-07" db="EMBL/GenBank/DDBJ databases">
        <title>Section-level genome sequencing and comparative genomics of Aspergillus sections Usti and Cavernicolus.</title>
        <authorList>
            <consortium name="Lawrence Berkeley National Laboratory"/>
            <person name="Nybo J.L."/>
            <person name="Vesth T.C."/>
            <person name="Theobald S."/>
            <person name="Frisvad J.C."/>
            <person name="Larsen T.O."/>
            <person name="Kjaerboelling I."/>
            <person name="Rothschild-Mancinelli K."/>
            <person name="Lyhne E.K."/>
            <person name="Kogle M.E."/>
            <person name="Barry K."/>
            <person name="Clum A."/>
            <person name="Na H."/>
            <person name="Ledsgaard L."/>
            <person name="Lin J."/>
            <person name="Lipzen A."/>
            <person name="Kuo A."/>
            <person name="Riley R."/>
            <person name="Mondo S."/>
            <person name="Labutti K."/>
            <person name="Haridas S."/>
            <person name="Pangalinan J."/>
            <person name="Salamov A.A."/>
            <person name="Simmons B.A."/>
            <person name="Magnuson J.K."/>
            <person name="Chen J."/>
            <person name="Drula E."/>
            <person name="Henrissat B."/>
            <person name="Wiebenga A."/>
            <person name="Lubbers R.J."/>
            <person name="Gomes A.C."/>
            <person name="Makela M.R."/>
            <person name="Stajich J."/>
            <person name="Grigoriev I.V."/>
            <person name="Mortensen U.H."/>
            <person name="De Vries R.P."/>
            <person name="Baker S.E."/>
            <person name="Andersen M.R."/>
        </authorList>
    </citation>
    <scope>NUCLEOTIDE SEQUENCE [LARGE SCALE GENOMIC DNA]</scope>
    <source>
        <strain evidence="3 4">CBS 123904</strain>
    </source>
</reference>
<dbReference type="EMBL" id="JBFXLU010000040">
    <property type="protein sequence ID" value="KAL2849924.1"/>
    <property type="molecule type" value="Genomic_DNA"/>
</dbReference>
<dbReference type="PANTHER" id="PTHR35204:SF1">
    <property type="entry name" value="ENTEROTOXIN"/>
    <property type="match status" value="1"/>
</dbReference>
<feature type="region of interest" description="Disordered" evidence="1">
    <location>
        <begin position="182"/>
        <end position="251"/>
    </location>
</feature>
<name>A0ABR4KCA4_9EURO</name>
<evidence type="ECO:0000256" key="1">
    <source>
        <dbReference type="SAM" id="MobiDB-lite"/>
    </source>
</evidence>
<accession>A0ABR4KCA4</accession>
<evidence type="ECO:0000313" key="4">
    <source>
        <dbReference type="Proteomes" id="UP001610446"/>
    </source>
</evidence>
<protein>
    <recommendedName>
        <fullName evidence="5">Stretch-activated Ca2+-permeable channel component-domain-containing protein</fullName>
    </recommendedName>
</protein>
<proteinExistence type="predicted"/>
<feature type="compositionally biased region" description="Basic and acidic residues" evidence="1">
    <location>
        <begin position="182"/>
        <end position="203"/>
    </location>
</feature>
<sequence length="489" mass="55560">MRLPILPLLLTGALATSSSLPLNNANHIFNAIHASMRQWGSSIHHNGMSFFLASVPEGTRLYHGNADSNPIQEIGWMAFEPEHAMVFARPPRRGPDDDNHQQVTLGQDGERSASGWLHTYKTTKNLRLLYIDGTSAGKSRIGTLDSQDRVVFNDTIDGGVSKEDERARKVCQLVRTEWQGRLDGAEHTGARARDDNVERDKRGQKNKKNEHHKREKDTIERKRPSKKPKKRQRVANELKENKPRQKSGGVLRAITSRFNGIGGDRVRVYYDHFVTAYTFDLDLWPDESPAPRLQHISPDDLSPIRDNLISLILEYDSNVLGSVNWQSIADLIVARYGRFLQGLVHGKHQQKKYEHEQQPLMDQIEHILAGFGADAEDSISLCPSQFLSVPTENSPLAHQALYTISDRICSTLIALRSETDNEVIQGVVRELVGYLDWTIWKECRDCRGDEFCGIPIWPQGAQEDFERPICRKFEEGWGGENGYWGEIWH</sequence>
<feature type="compositionally biased region" description="Basic and acidic residues" evidence="1">
    <location>
        <begin position="234"/>
        <end position="243"/>
    </location>
</feature>
<keyword evidence="2" id="KW-0732">Signal</keyword>
<keyword evidence="4" id="KW-1185">Reference proteome</keyword>
<comment type="caution">
    <text evidence="3">The sequence shown here is derived from an EMBL/GenBank/DDBJ whole genome shotgun (WGS) entry which is preliminary data.</text>
</comment>
<dbReference type="PANTHER" id="PTHR35204">
    <property type="entry name" value="YALI0A21131P"/>
    <property type="match status" value="1"/>
</dbReference>